<protein>
    <submittedName>
        <fullName evidence="1">Uncharacterized protein</fullName>
    </submittedName>
</protein>
<reference evidence="1 2" key="1">
    <citation type="journal article" date="2023" name="ACS Omega">
        <title>Identification of the Neoaspergillic Acid Biosynthesis Gene Cluster by Establishing an In Vitro CRISPR-Ribonucleoprotein Genetic System in Aspergillus melleus.</title>
        <authorList>
            <person name="Yuan B."/>
            <person name="Grau M.F."/>
            <person name="Murata R.M."/>
            <person name="Torok T."/>
            <person name="Venkateswaran K."/>
            <person name="Stajich J.E."/>
            <person name="Wang C.C.C."/>
        </authorList>
    </citation>
    <scope>NUCLEOTIDE SEQUENCE [LARGE SCALE GENOMIC DNA]</scope>
    <source>
        <strain evidence="1 2">IMV 1140</strain>
    </source>
</reference>
<comment type="caution">
    <text evidence="1">The sequence shown here is derived from an EMBL/GenBank/DDBJ whole genome shotgun (WGS) entry which is preliminary data.</text>
</comment>
<organism evidence="1 2">
    <name type="scientific">Aspergillus melleus</name>
    <dbReference type="NCBI Taxonomy" id="138277"/>
    <lineage>
        <taxon>Eukaryota</taxon>
        <taxon>Fungi</taxon>
        <taxon>Dikarya</taxon>
        <taxon>Ascomycota</taxon>
        <taxon>Pezizomycotina</taxon>
        <taxon>Eurotiomycetes</taxon>
        <taxon>Eurotiomycetidae</taxon>
        <taxon>Eurotiales</taxon>
        <taxon>Aspergillaceae</taxon>
        <taxon>Aspergillus</taxon>
        <taxon>Aspergillus subgen. Circumdati</taxon>
    </lineage>
</organism>
<dbReference type="Proteomes" id="UP001177260">
    <property type="component" value="Unassembled WGS sequence"/>
</dbReference>
<keyword evidence="2" id="KW-1185">Reference proteome</keyword>
<dbReference type="EMBL" id="JAOPJF010000037">
    <property type="protein sequence ID" value="KAK1143759.1"/>
    <property type="molecule type" value="Genomic_DNA"/>
</dbReference>
<evidence type="ECO:0000313" key="2">
    <source>
        <dbReference type="Proteomes" id="UP001177260"/>
    </source>
</evidence>
<gene>
    <name evidence="1" type="ORF">N8T08_006160</name>
</gene>
<accession>A0ACC3B0D2</accession>
<name>A0ACC3B0D2_9EURO</name>
<evidence type="ECO:0000313" key="1">
    <source>
        <dbReference type="EMBL" id="KAK1143759.1"/>
    </source>
</evidence>
<sequence length="254" mass="28866">MTVELVEFPRVSCYATNTKEVQHVYKEIFEDDCYSCLNIGENPFFVDVGANIGLFTLYMKQKYPRSRILAFEPAPETYDVLCRNVKLHDLLNTEAHPFGLSSQESIQKLTYFPNMPGNSTLNLTEKEGQRKQAVERFGEEAAKYYFGGAREVDVKLQRLSHVLYNEVGITKIDLVKIDVEGAELEVLLGLDDVHWALIMNIVLEIWEGSTTRLAIEELLQFKGFTVICEGASWAPESFLVIKASRARDIILEGE</sequence>
<proteinExistence type="predicted"/>